<dbReference type="EMBL" id="RXIC02000023">
    <property type="protein sequence ID" value="KAB1214841.1"/>
    <property type="molecule type" value="Genomic_DNA"/>
</dbReference>
<feature type="region of interest" description="Disordered" evidence="1">
    <location>
        <begin position="74"/>
        <end position="107"/>
    </location>
</feature>
<protein>
    <submittedName>
        <fullName evidence="2">Uncharacterized protein</fullName>
    </submittedName>
</protein>
<dbReference type="AlphaFoldDB" id="A0A6A1VS15"/>
<keyword evidence="4" id="KW-1185">Reference proteome</keyword>
<evidence type="ECO:0000313" key="2">
    <source>
        <dbReference type="EMBL" id="KAB1214826.1"/>
    </source>
</evidence>
<reference evidence="2" key="1">
    <citation type="submission" date="2018-07" db="EMBL/GenBank/DDBJ databases">
        <authorList>
            <person name="Gao Z.-S."/>
            <person name="Jia H.-M."/>
            <person name="Jia H.-J."/>
            <person name="Cai Q.-L."/>
            <person name="Wang Y."/>
            <person name="Zhao H.-B."/>
        </authorList>
    </citation>
    <scope>NUCLEOTIDE SEQUENCE</scope>
    <source>
        <tissue evidence="2">Leaves</tissue>
    </source>
</reference>
<gene>
    <name evidence="3" type="ORF">CJ030_MR5G018769</name>
    <name evidence="2" type="ORF">CJ030_MR5G018784</name>
</gene>
<proteinExistence type="predicted"/>
<dbReference type="Proteomes" id="UP000516437">
    <property type="component" value="Chromosome 5"/>
</dbReference>
<sequence>MAAGVEAESPSAMVELGMTNGEVSQRVAETPSSQMGRKVTSVAFSDDRQMEAGRVGNRQWVLLVEENRELKGRMEQLQKQSVVRQRSRGRSSYRGKPWAGRSQSRLGVEQKVGRGSTLLVDTRALTKVRVVLVFRVSKHLRP</sequence>
<evidence type="ECO:0000313" key="4">
    <source>
        <dbReference type="Proteomes" id="UP000516437"/>
    </source>
</evidence>
<dbReference type="EMBL" id="RXIC02000023">
    <property type="protein sequence ID" value="KAB1214826.1"/>
    <property type="molecule type" value="Genomic_DNA"/>
</dbReference>
<name>A0A6A1VS15_9ROSI</name>
<organism evidence="2 4">
    <name type="scientific">Morella rubra</name>
    <name type="common">Chinese bayberry</name>
    <dbReference type="NCBI Taxonomy" id="262757"/>
    <lineage>
        <taxon>Eukaryota</taxon>
        <taxon>Viridiplantae</taxon>
        <taxon>Streptophyta</taxon>
        <taxon>Embryophyta</taxon>
        <taxon>Tracheophyta</taxon>
        <taxon>Spermatophyta</taxon>
        <taxon>Magnoliopsida</taxon>
        <taxon>eudicotyledons</taxon>
        <taxon>Gunneridae</taxon>
        <taxon>Pentapetalae</taxon>
        <taxon>rosids</taxon>
        <taxon>fabids</taxon>
        <taxon>Fagales</taxon>
        <taxon>Myricaceae</taxon>
        <taxon>Morella</taxon>
    </lineage>
</organism>
<reference evidence="2 4" key="2">
    <citation type="journal article" date="2019" name="Plant Biotechnol. J.">
        <title>The red bayberry genome and genetic basis of sex determination.</title>
        <authorList>
            <person name="Jia H.M."/>
            <person name="Jia H.J."/>
            <person name="Cai Q.L."/>
            <person name="Wang Y."/>
            <person name="Zhao H.B."/>
            <person name="Yang W.F."/>
            <person name="Wang G.Y."/>
            <person name="Li Y.H."/>
            <person name="Zhan D.L."/>
            <person name="Shen Y.T."/>
            <person name="Niu Q.F."/>
            <person name="Chang L."/>
            <person name="Qiu J."/>
            <person name="Zhao L."/>
            <person name="Xie H.B."/>
            <person name="Fu W.Y."/>
            <person name="Jin J."/>
            <person name="Li X.W."/>
            <person name="Jiao Y."/>
            <person name="Zhou C.C."/>
            <person name="Tu T."/>
            <person name="Chai C.Y."/>
            <person name="Gao J.L."/>
            <person name="Fan L.J."/>
            <person name="van de Weg E."/>
            <person name="Wang J.Y."/>
            <person name="Gao Z.S."/>
        </authorList>
    </citation>
    <scope>NUCLEOTIDE SEQUENCE [LARGE SCALE GENOMIC DNA]</scope>
    <source>
        <tissue evidence="2">Leaves</tissue>
    </source>
</reference>
<accession>A0A6A1VS15</accession>
<reference evidence="2" key="3">
    <citation type="submission" date="2019-09" db="EMBL/GenBank/DDBJ databases">
        <authorList>
            <person name="Gao Z."/>
        </authorList>
    </citation>
    <scope>NUCLEOTIDE SEQUENCE</scope>
    <source>
        <tissue evidence="2">Leaves</tissue>
    </source>
</reference>
<comment type="caution">
    <text evidence="2">The sequence shown here is derived from an EMBL/GenBank/DDBJ whole genome shotgun (WGS) entry which is preliminary data.</text>
</comment>
<evidence type="ECO:0000256" key="1">
    <source>
        <dbReference type="SAM" id="MobiDB-lite"/>
    </source>
</evidence>
<evidence type="ECO:0000313" key="3">
    <source>
        <dbReference type="EMBL" id="KAB1214841.1"/>
    </source>
</evidence>